<reference evidence="3" key="1">
    <citation type="journal article" date="2013" name="Science">
        <title>Gene transfer from bacteria and archaea facilitated evolution of an extremophilic eukaryote.</title>
        <authorList>
            <person name="Schonknecht G."/>
            <person name="Chen W.H."/>
            <person name="Ternes C.M."/>
            <person name="Barbier G.G."/>
            <person name="Shrestha R.P."/>
            <person name="Stanke M."/>
            <person name="Brautigam A."/>
            <person name="Baker B.J."/>
            <person name="Banfield J.F."/>
            <person name="Garavito R.M."/>
            <person name="Carr K."/>
            <person name="Wilkerson C."/>
            <person name="Rensing S.A."/>
            <person name="Gagneul D."/>
            <person name="Dickenson N.E."/>
            <person name="Oesterhelt C."/>
            <person name="Lercher M.J."/>
            <person name="Weber A.P."/>
        </authorList>
    </citation>
    <scope>NUCLEOTIDE SEQUENCE [LARGE SCALE GENOMIC DNA]</scope>
    <source>
        <strain evidence="3">074W</strain>
    </source>
</reference>
<dbReference type="Proteomes" id="UP000030680">
    <property type="component" value="Unassembled WGS sequence"/>
</dbReference>
<feature type="compositionally biased region" description="Polar residues" evidence="1">
    <location>
        <begin position="224"/>
        <end position="248"/>
    </location>
</feature>
<dbReference type="EMBL" id="KB454495">
    <property type="protein sequence ID" value="EME31020.1"/>
    <property type="molecule type" value="Genomic_DNA"/>
</dbReference>
<dbReference type="KEGG" id="gsl:Gasu_17810"/>
<protein>
    <submittedName>
        <fullName evidence="2">Uncharacterized protein</fullName>
    </submittedName>
</protein>
<dbReference type="Gramene" id="EME31020">
    <property type="protein sequence ID" value="EME31020"/>
    <property type="gene ID" value="Gasu_17810"/>
</dbReference>
<dbReference type="RefSeq" id="XP_005707540.1">
    <property type="nucleotide sequence ID" value="XM_005707483.1"/>
</dbReference>
<feature type="compositionally biased region" description="Basic and acidic residues" evidence="1">
    <location>
        <begin position="328"/>
        <end position="337"/>
    </location>
</feature>
<feature type="compositionally biased region" description="Polar residues" evidence="1">
    <location>
        <begin position="136"/>
        <end position="154"/>
    </location>
</feature>
<feature type="compositionally biased region" description="Low complexity" evidence="1">
    <location>
        <begin position="381"/>
        <end position="395"/>
    </location>
</feature>
<proteinExistence type="predicted"/>
<accession>M2X3M3</accession>
<feature type="compositionally biased region" description="Basic and acidic residues" evidence="1">
    <location>
        <begin position="398"/>
        <end position="412"/>
    </location>
</feature>
<dbReference type="OrthoDB" id="10375197at2759"/>
<feature type="region of interest" description="Disordered" evidence="1">
    <location>
        <begin position="136"/>
        <end position="267"/>
    </location>
</feature>
<feature type="compositionally biased region" description="Basic and acidic residues" evidence="1">
    <location>
        <begin position="155"/>
        <end position="165"/>
    </location>
</feature>
<evidence type="ECO:0000256" key="1">
    <source>
        <dbReference type="SAM" id="MobiDB-lite"/>
    </source>
</evidence>
<dbReference type="GeneID" id="17089708"/>
<dbReference type="AlphaFoldDB" id="M2X3M3"/>
<organism evidence="2 3">
    <name type="scientific">Galdieria sulphuraria</name>
    <name type="common">Red alga</name>
    <dbReference type="NCBI Taxonomy" id="130081"/>
    <lineage>
        <taxon>Eukaryota</taxon>
        <taxon>Rhodophyta</taxon>
        <taxon>Bangiophyceae</taxon>
        <taxon>Galdieriales</taxon>
        <taxon>Galdieriaceae</taxon>
        <taxon>Galdieria</taxon>
    </lineage>
</organism>
<feature type="region of interest" description="Disordered" evidence="1">
    <location>
        <begin position="297"/>
        <end position="433"/>
    </location>
</feature>
<evidence type="ECO:0000313" key="3">
    <source>
        <dbReference type="Proteomes" id="UP000030680"/>
    </source>
</evidence>
<keyword evidence="3" id="KW-1185">Reference proteome</keyword>
<feature type="compositionally biased region" description="Polar residues" evidence="1">
    <location>
        <begin position="202"/>
        <end position="211"/>
    </location>
</feature>
<feature type="compositionally biased region" description="Polar residues" evidence="1">
    <location>
        <begin position="184"/>
        <end position="194"/>
    </location>
</feature>
<feature type="compositionally biased region" description="Polar residues" evidence="1">
    <location>
        <begin position="413"/>
        <end position="430"/>
    </location>
</feature>
<feature type="compositionally biased region" description="Polar residues" evidence="1">
    <location>
        <begin position="338"/>
        <end position="352"/>
    </location>
</feature>
<feature type="compositionally biased region" description="Polar residues" evidence="1">
    <location>
        <begin position="308"/>
        <end position="327"/>
    </location>
</feature>
<sequence length="619" mass="71119">MDGDESFLELSQLDHPDDIHLFQTLKSDIIRKESQVPDQFQWLSLEIQSLSRYTQKTLKNMMLQLQRLGNVQQNEDLQPIARELNHHIQQSGMEYMRKMSWIAERLRRQTILFASNNQDSFLLDQSLLQDKENWVADNQTSKEPSPSRILQQTKLRQESQRDKGIEPFITAKVTSSHQKPTKGQLETANSYDHFSSSSSPSHQHTPKSIPQSEKFVESSHSNKDIVSQNKASKESNTNIVTEENPQTTKTEEQEMSMSSVQEEPVFQSVKDRIQRFSDTIHEQDREKQLEQYTKATLLSKRSKERTDNLNNASTPERQISRVFSSNTAEEHKEENQANKESLGTLLETSENPAKTEYDRKPELKKPDKLSRQTEPKRQSQGRHSSSERSFSASVQGESIRRKSIQEETKENAHTLSSRKTAASGKSQLWTNLPPLPVENWEKVKETKQVESSIQEKFPFRSKSNKSHKPKNKEVPNKMKKDDVTSLFSAFKHGWSKIAKPHDLQLFKKSSPSTASVDKEAVPSSTFRSNRLAMNNTDSLETSFPQSDLSRIHEPAVPLYPIQDRITSLQPTAPILSNSILSQEATSSANQDNNHWIDCQTTDGRHFRWNMCTQQVEWSE</sequence>
<feature type="compositionally biased region" description="Basic and acidic residues" evidence="1">
    <location>
        <begin position="353"/>
        <end position="377"/>
    </location>
</feature>
<feature type="compositionally biased region" description="Basic and acidic residues" evidence="1">
    <location>
        <begin position="214"/>
        <end position="223"/>
    </location>
</feature>
<evidence type="ECO:0000313" key="2">
    <source>
        <dbReference type="EMBL" id="EME31020.1"/>
    </source>
</evidence>
<feature type="region of interest" description="Disordered" evidence="1">
    <location>
        <begin position="449"/>
        <end position="476"/>
    </location>
</feature>
<gene>
    <name evidence="2" type="ORF">Gasu_17810</name>
</gene>
<name>M2X3M3_GALSU</name>